<gene>
    <name evidence="4" type="ORF">AUN14_19265</name>
    <name evidence="3" type="ORF">FZI19_19970</name>
</gene>
<keyword evidence="1 2" id="KW-0732">Signal</keyword>
<feature type="chain" id="PRO_5015564275" description="Lipoprotein" evidence="2">
    <location>
        <begin position="20"/>
        <end position="103"/>
    </location>
</feature>
<evidence type="ECO:0000313" key="3">
    <source>
        <dbReference type="EMBL" id="KAB0872694.1"/>
    </source>
</evidence>
<evidence type="ECO:0000313" key="4">
    <source>
        <dbReference type="EMBL" id="PUX09002.1"/>
    </source>
</evidence>
<dbReference type="EMBL" id="WAGD01000079">
    <property type="protein sequence ID" value="KAB0872694.1"/>
    <property type="molecule type" value="Genomic_DNA"/>
</dbReference>
<dbReference type="InterPro" id="IPR025728">
    <property type="entry name" value="YsaB-like"/>
</dbReference>
<dbReference type="Pfam" id="PF13983">
    <property type="entry name" value="YsaB"/>
    <property type="match status" value="1"/>
</dbReference>
<dbReference type="PROSITE" id="PS51257">
    <property type="entry name" value="PROKAR_LIPOPROTEIN"/>
    <property type="match status" value="1"/>
</dbReference>
<name>A0A2T7AKG7_9ENTR</name>
<feature type="signal peptide" evidence="2">
    <location>
        <begin position="1"/>
        <end position="19"/>
    </location>
</feature>
<keyword evidence="6" id="KW-1185">Reference proteome</keyword>
<protein>
    <recommendedName>
        <fullName evidence="7">Lipoprotein</fullName>
    </recommendedName>
</protein>
<dbReference type="EMBL" id="MSAE01000049">
    <property type="protein sequence ID" value="PUX09002.1"/>
    <property type="molecule type" value="Genomic_DNA"/>
</dbReference>
<reference evidence="4 5" key="1">
    <citation type="submission" date="2016-12" db="EMBL/GenBank/DDBJ databases">
        <title>Analysis of the Molecular Diversity Among Cronobacter Species Isolated from Filth Flies Using a Pan Genomic DNA Microarray.</title>
        <authorList>
            <person name="Pava-Ripoll M."/>
            <person name="Tall B."/>
            <person name="Farber J."/>
            <person name="Fanning S."/>
            <person name="Lehner A."/>
            <person name="Stephan R."/>
            <person name="Pagotto F."/>
            <person name="Iverson C."/>
            <person name="Ziobro G."/>
            <person name="Miller A."/>
            <person name="Pearson R."/>
            <person name="Yan Q."/>
            <person name="Kim M."/>
            <person name="Jeong S."/>
            <person name="Park J."/>
            <person name="Jun S."/>
            <person name="Choi H."/>
            <person name="Chung T."/>
            <person name="Yoo Y."/>
            <person name="Park E."/>
            <person name="Hwang S."/>
            <person name="Lee B."/>
            <person name="Sathyamoorthy V."/>
            <person name="Carter L."/>
            <person name="Mammel M."/>
            <person name="Jackson S."/>
            <person name="Kothary M."/>
            <person name="Patel I."/>
            <person name="Grim C."/>
            <person name="Gopinath G."/>
            <person name="Gangiredla J."/>
            <person name="Chase H."/>
        </authorList>
    </citation>
    <scope>NUCLEOTIDE SEQUENCE [LARGE SCALE GENOMIC DNA]</scope>
    <source>
        <strain evidence="4 5">MOD1-Md1s</strain>
    </source>
</reference>
<dbReference type="Proteomes" id="UP000469927">
    <property type="component" value="Unassembled WGS sequence"/>
</dbReference>
<evidence type="ECO:0008006" key="7">
    <source>
        <dbReference type="Google" id="ProtNLM"/>
    </source>
</evidence>
<dbReference type="AlphaFoldDB" id="A0A2T7AKG7"/>
<dbReference type="RefSeq" id="WP_075193998.1">
    <property type="nucleotide sequence ID" value="NZ_JADKNN010000007.1"/>
</dbReference>
<evidence type="ECO:0000256" key="1">
    <source>
        <dbReference type="ARBA" id="ARBA00022729"/>
    </source>
</evidence>
<sequence>MTRLLPRTLWLVLFTGALAGCSHEEAHPQHAQKGRVSAPHSLEMEQLCKDKAARRYNTAAQKITVNGFEAFRGSYEMRGYTAREEGFTCSFDANGQFLHLSMR</sequence>
<proteinExistence type="predicted"/>
<evidence type="ECO:0000313" key="6">
    <source>
        <dbReference type="Proteomes" id="UP000469927"/>
    </source>
</evidence>
<comment type="caution">
    <text evidence="4">The sequence shown here is derived from an EMBL/GenBank/DDBJ whole genome shotgun (WGS) entry which is preliminary data.</text>
</comment>
<reference evidence="3 6" key="2">
    <citation type="submission" date="2019-08" db="EMBL/GenBank/DDBJ databases">
        <title>Prevalence, distribution, and phylogeny of type two toxin-antitoxin genes possessed by Cronobacter species where C. sakazakii homologs follow sequence type lineages.</title>
        <authorList>
            <person name="Finkelstein S."/>
            <person name="Negrete F."/>
            <person name="Jang H."/>
            <person name="Gopinath G.R."/>
            <person name="Tall B.D."/>
        </authorList>
    </citation>
    <scope>NUCLEOTIDE SEQUENCE [LARGE SCALE GENOMIC DNA]</scope>
    <source>
        <strain evidence="3 6">MOD1_GK1257</strain>
    </source>
</reference>
<dbReference type="OrthoDB" id="6563049at2"/>
<evidence type="ECO:0000313" key="5">
    <source>
        <dbReference type="Proteomes" id="UP000244378"/>
    </source>
</evidence>
<accession>A0A2T7AKG7</accession>
<organism evidence="4 5">
    <name type="scientific">Cronobacter muytjensii</name>
    <dbReference type="NCBI Taxonomy" id="413501"/>
    <lineage>
        <taxon>Bacteria</taxon>
        <taxon>Pseudomonadati</taxon>
        <taxon>Pseudomonadota</taxon>
        <taxon>Gammaproteobacteria</taxon>
        <taxon>Enterobacterales</taxon>
        <taxon>Enterobacteriaceae</taxon>
        <taxon>Cronobacter</taxon>
    </lineage>
</organism>
<dbReference type="Proteomes" id="UP000244378">
    <property type="component" value="Unassembled WGS sequence"/>
</dbReference>
<evidence type="ECO:0000256" key="2">
    <source>
        <dbReference type="SAM" id="SignalP"/>
    </source>
</evidence>